<dbReference type="SUPFAM" id="SSF47741">
    <property type="entry name" value="CO dehydrogenase ISP C-domain like"/>
    <property type="match status" value="1"/>
</dbReference>
<dbReference type="InterPro" id="IPR036010">
    <property type="entry name" value="2Fe-2S_ferredoxin-like_sf"/>
</dbReference>
<dbReference type="Pfam" id="PF01799">
    <property type="entry name" value="Fer2_2"/>
    <property type="match status" value="1"/>
</dbReference>
<dbReference type="Gene3D" id="3.10.20.30">
    <property type="match status" value="1"/>
</dbReference>
<evidence type="ECO:0000259" key="6">
    <source>
        <dbReference type="PROSITE" id="PS51085"/>
    </source>
</evidence>
<dbReference type="InterPro" id="IPR001041">
    <property type="entry name" value="2Fe-2S_ferredoxin-type"/>
</dbReference>
<name>A0AA48GVT7_9BACT</name>
<dbReference type="InterPro" id="IPR036884">
    <property type="entry name" value="2Fe-2S-bd_dom_sf"/>
</dbReference>
<dbReference type="PANTHER" id="PTHR44379">
    <property type="entry name" value="OXIDOREDUCTASE WITH IRON-SULFUR SUBUNIT"/>
    <property type="match status" value="1"/>
</dbReference>
<dbReference type="PROSITE" id="PS00197">
    <property type="entry name" value="2FE2S_FER_1"/>
    <property type="match status" value="1"/>
</dbReference>
<accession>A0AA48GVT7</accession>
<evidence type="ECO:0000256" key="2">
    <source>
        <dbReference type="ARBA" id="ARBA00022723"/>
    </source>
</evidence>
<evidence type="ECO:0000256" key="3">
    <source>
        <dbReference type="ARBA" id="ARBA00023002"/>
    </source>
</evidence>
<dbReference type="GO" id="GO:0016491">
    <property type="term" value="F:oxidoreductase activity"/>
    <property type="evidence" value="ECO:0007669"/>
    <property type="project" value="UniProtKB-KW"/>
</dbReference>
<dbReference type="RefSeq" id="WP_243335323.1">
    <property type="nucleotide sequence ID" value="NZ_AP027081.1"/>
</dbReference>
<dbReference type="InterPro" id="IPR006058">
    <property type="entry name" value="2Fe2S_fd_BS"/>
</dbReference>
<dbReference type="InterPro" id="IPR012675">
    <property type="entry name" value="Beta-grasp_dom_sf"/>
</dbReference>
<dbReference type="Pfam" id="PF00111">
    <property type="entry name" value="Fer2"/>
    <property type="match status" value="1"/>
</dbReference>
<feature type="domain" description="2Fe-2S ferredoxin-type" evidence="6">
    <location>
        <begin position="2"/>
        <end position="78"/>
    </location>
</feature>
<dbReference type="Gene3D" id="1.10.150.120">
    <property type="entry name" value="[2Fe-2S]-binding domain"/>
    <property type="match status" value="1"/>
</dbReference>
<evidence type="ECO:0000256" key="4">
    <source>
        <dbReference type="ARBA" id="ARBA00023004"/>
    </source>
</evidence>
<evidence type="ECO:0000313" key="8">
    <source>
        <dbReference type="Proteomes" id="UP001228113"/>
    </source>
</evidence>
<keyword evidence="8" id="KW-1185">Reference proteome</keyword>
<dbReference type="SUPFAM" id="SSF54292">
    <property type="entry name" value="2Fe-2S ferredoxin-like"/>
    <property type="match status" value="1"/>
</dbReference>
<dbReference type="KEGG" id="msea:METESE_15280"/>
<sequence length="152" mass="16152">MASLRLTINGRTQVVQAGPDTPLLWVLRDRLRLTGTKFGCGVGVCGACTVLQDGKPVRSCQVTAAAAQGKAIVTVEGLASEHAHLQQAWLEEDVAQCGYCQPAMLITAAGLLREHPAPTDQEIDKAFEGVICRCGTYGRIRKAVHRAAKGGK</sequence>
<keyword evidence="4" id="KW-0408">Iron</keyword>
<dbReference type="Proteomes" id="UP001228113">
    <property type="component" value="Chromosome"/>
</dbReference>
<organism evidence="7 8">
    <name type="scientific">Mesoterricola sediminis</name>
    <dbReference type="NCBI Taxonomy" id="2927980"/>
    <lineage>
        <taxon>Bacteria</taxon>
        <taxon>Pseudomonadati</taxon>
        <taxon>Acidobacteriota</taxon>
        <taxon>Holophagae</taxon>
        <taxon>Holophagales</taxon>
        <taxon>Holophagaceae</taxon>
        <taxon>Mesoterricola</taxon>
    </lineage>
</organism>
<dbReference type="InterPro" id="IPR002888">
    <property type="entry name" value="2Fe-2S-bd"/>
</dbReference>
<evidence type="ECO:0000256" key="1">
    <source>
        <dbReference type="ARBA" id="ARBA00022714"/>
    </source>
</evidence>
<keyword evidence="3" id="KW-0560">Oxidoreductase</keyword>
<gene>
    <name evidence="7" type="ORF">METESE_15280</name>
</gene>
<dbReference type="EMBL" id="AP027081">
    <property type="protein sequence ID" value="BDU76570.1"/>
    <property type="molecule type" value="Genomic_DNA"/>
</dbReference>
<keyword evidence="2" id="KW-0479">Metal-binding</keyword>
<keyword evidence="1" id="KW-0001">2Fe-2S</keyword>
<evidence type="ECO:0000313" key="7">
    <source>
        <dbReference type="EMBL" id="BDU76570.1"/>
    </source>
</evidence>
<dbReference type="InterPro" id="IPR051452">
    <property type="entry name" value="Diverse_Oxidoreductases"/>
</dbReference>
<proteinExistence type="predicted"/>
<dbReference type="FunFam" id="3.10.20.30:FF:000020">
    <property type="entry name" value="Xanthine dehydrogenase iron-sulfur subunit"/>
    <property type="match status" value="1"/>
</dbReference>
<dbReference type="GO" id="GO:0051537">
    <property type="term" value="F:2 iron, 2 sulfur cluster binding"/>
    <property type="evidence" value="ECO:0007669"/>
    <property type="project" value="UniProtKB-KW"/>
</dbReference>
<dbReference type="GO" id="GO:0046872">
    <property type="term" value="F:metal ion binding"/>
    <property type="evidence" value="ECO:0007669"/>
    <property type="project" value="UniProtKB-KW"/>
</dbReference>
<reference evidence="7" key="1">
    <citation type="journal article" date="2023" name="Int. J. Syst. Evol. Microbiol.">
        <title>Mesoterricola silvestris gen. nov., sp. nov., Mesoterricola sediminis sp. nov., Geothrix oryzae sp. nov., Geothrix edaphica sp. nov., Geothrix rubra sp. nov., and Geothrix limicola sp. nov., six novel members of Acidobacteriota isolated from soils.</title>
        <authorList>
            <person name="Itoh H."/>
            <person name="Sugisawa Y."/>
            <person name="Mise K."/>
            <person name="Xu Z."/>
            <person name="Kuniyasu M."/>
            <person name="Ushijima N."/>
            <person name="Kawano K."/>
            <person name="Kobayashi E."/>
            <person name="Shiratori Y."/>
            <person name="Masuda Y."/>
            <person name="Senoo K."/>
        </authorList>
    </citation>
    <scope>NUCLEOTIDE SEQUENCE</scope>
    <source>
        <strain evidence="7">W786</strain>
    </source>
</reference>
<dbReference type="AlphaFoldDB" id="A0AA48GVT7"/>
<dbReference type="PANTHER" id="PTHR44379:SF2">
    <property type="entry name" value="BLR6218 PROTEIN"/>
    <property type="match status" value="1"/>
</dbReference>
<evidence type="ECO:0000256" key="5">
    <source>
        <dbReference type="ARBA" id="ARBA00023014"/>
    </source>
</evidence>
<keyword evidence="5" id="KW-0411">Iron-sulfur</keyword>
<dbReference type="PROSITE" id="PS51085">
    <property type="entry name" value="2FE2S_FER_2"/>
    <property type="match status" value="1"/>
</dbReference>
<protein>
    <submittedName>
        <fullName evidence="7">(2Fe-2S)-binding protein</fullName>
    </submittedName>
</protein>
<dbReference type="CDD" id="cd00207">
    <property type="entry name" value="fer2"/>
    <property type="match status" value="1"/>
</dbReference>